<evidence type="ECO:0000256" key="1">
    <source>
        <dbReference type="SAM" id="MobiDB-lite"/>
    </source>
</evidence>
<evidence type="ECO:0000313" key="2">
    <source>
        <dbReference type="EMBL" id="KAL0907828.1"/>
    </source>
</evidence>
<protein>
    <submittedName>
        <fullName evidence="2">Uncharacterized protein</fullName>
    </submittedName>
</protein>
<feature type="region of interest" description="Disordered" evidence="1">
    <location>
        <begin position="33"/>
        <end position="82"/>
    </location>
</feature>
<feature type="compositionally biased region" description="Basic and acidic residues" evidence="1">
    <location>
        <begin position="42"/>
        <end position="55"/>
    </location>
</feature>
<proteinExistence type="predicted"/>
<dbReference type="Proteomes" id="UP001552299">
    <property type="component" value="Unassembled WGS sequence"/>
</dbReference>
<comment type="caution">
    <text evidence="2">The sequence shown here is derived from an EMBL/GenBank/DDBJ whole genome shotgun (WGS) entry which is preliminary data.</text>
</comment>
<sequence length="82" mass="9291">MENMCDNDGFLQTNNIQKQLKLLSRKGLIFANKDASAGGRRPAVDHRGRRIRDYEAADESDANPLLRQIRPFPATPRQGRRG</sequence>
<dbReference type="EMBL" id="JANQDX010000017">
    <property type="protein sequence ID" value="KAL0907828.1"/>
    <property type="molecule type" value="Genomic_DNA"/>
</dbReference>
<organism evidence="2 3">
    <name type="scientific">Dendrobium thyrsiflorum</name>
    <name type="common">Pinecone-like raceme dendrobium</name>
    <name type="synonym">Orchid</name>
    <dbReference type="NCBI Taxonomy" id="117978"/>
    <lineage>
        <taxon>Eukaryota</taxon>
        <taxon>Viridiplantae</taxon>
        <taxon>Streptophyta</taxon>
        <taxon>Embryophyta</taxon>
        <taxon>Tracheophyta</taxon>
        <taxon>Spermatophyta</taxon>
        <taxon>Magnoliopsida</taxon>
        <taxon>Liliopsida</taxon>
        <taxon>Asparagales</taxon>
        <taxon>Orchidaceae</taxon>
        <taxon>Epidendroideae</taxon>
        <taxon>Malaxideae</taxon>
        <taxon>Dendrobiinae</taxon>
        <taxon>Dendrobium</taxon>
    </lineage>
</organism>
<dbReference type="AlphaFoldDB" id="A0ABD0UC78"/>
<evidence type="ECO:0000313" key="3">
    <source>
        <dbReference type="Proteomes" id="UP001552299"/>
    </source>
</evidence>
<name>A0ABD0UC78_DENTH</name>
<reference evidence="2 3" key="1">
    <citation type="journal article" date="2024" name="Plant Biotechnol. J.">
        <title>Dendrobium thyrsiflorum genome and its molecular insights into genes involved in important horticultural traits.</title>
        <authorList>
            <person name="Chen B."/>
            <person name="Wang J.Y."/>
            <person name="Zheng P.J."/>
            <person name="Li K.L."/>
            <person name="Liang Y.M."/>
            <person name="Chen X.F."/>
            <person name="Zhang C."/>
            <person name="Zhao X."/>
            <person name="He X."/>
            <person name="Zhang G.Q."/>
            <person name="Liu Z.J."/>
            <person name="Xu Q."/>
        </authorList>
    </citation>
    <scope>NUCLEOTIDE SEQUENCE [LARGE SCALE GENOMIC DNA]</scope>
    <source>
        <strain evidence="2">GZMU011</strain>
    </source>
</reference>
<keyword evidence="3" id="KW-1185">Reference proteome</keyword>
<gene>
    <name evidence="2" type="ORF">M5K25_022269</name>
</gene>
<accession>A0ABD0UC78</accession>